<keyword evidence="6 11" id="KW-0798">TonB box</keyword>
<evidence type="ECO:0000313" key="15">
    <source>
        <dbReference type="EMBL" id="GLK51477.1"/>
    </source>
</evidence>
<evidence type="ECO:0000259" key="13">
    <source>
        <dbReference type="Pfam" id="PF00593"/>
    </source>
</evidence>
<dbReference type="InterPro" id="IPR000531">
    <property type="entry name" value="Beta-barrel_TonB"/>
</dbReference>
<comment type="similarity">
    <text evidence="10 11">Belongs to the TonB-dependent receptor family.</text>
</comment>
<dbReference type="AlphaFoldDB" id="A0A9W6MMS7"/>
<dbReference type="PANTHER" id="PTHR30069:SF29">
    <property type="entry name" value="HEMOGLOBIN AND HEMOGLOBIN-HAPTOGLOBIN-BINDING PROTEIN 1-RELATED"/>
    <property type="match status" value="1"/>
</dbReference>
<evidence type="ECO:0000259" key="14">
    <source>
        <dbReference type="Pfam" id="PF07715"/>
    </source>
</evidence>
<keyword evidence="4 10" id="KW-0812">Transmembrane</keyword>
<keyword evidence="5 12" id="KW-0732">Signal</keyword>
<dbReference type="Gene3D" id="2.170.130.10">
    <property type="entry name" value="TonB-dependent receptor, plug domain"/>
    <property type="match status" value="1"/>
</dbReference>
<name>A0A9W6MMS7_9PROT</name>
<dbReference type="EMBL" id="BSFE01000002">
    <property type="protein sequence ID" value="GLK51477.1"/>
    <property type="molecule type" value="Genomic_DNA"/>
</dbReference>
<evidence type="ECO:0000256" key="7">
    <source>
        <dbReference type="ARBA" id="ARBA00023136"/>
    </source>
</evidence>
<sequence>MKKQILTTSISALVAGLAWQAGASAQTLDYTAMSELFGEPVTAGATGAPQRASDVPATMVIITGEDIRRFPERDIPGILRHYAGMDVTRYGFGDGQVNIRGAATGYTPRLLVLVNGREVYLDSYGYTAWATLPVQLDEIQQIEVVKGAQSALYGFNAVSGVVNIITRNPELGNYATAHVDGGTDSYTDLSLVAAYGLGERASVRFSLGSTRADEFAGYPGNTGAAGFGDVEFSRDTLALEGRFALTNKVNLITEFTHSEVNQVESTSIALAAESEYEITSYRAGVEADTDLGFLTVSGFRNEVEVLYSFGLNETSLTAFAIEDLFKVGTRNTIRLSAEYRDGESNSFPAPGNGDFGYETLAASAMWSRKFSDSIELTLAGRYDHVDWSRDGDLDPALYPFSQEDYDVTIEEFSYNAALVWRPEFGGTMRFSTGRGVLAPTMFDIGFGLPVTVGGNTLVISGDPNIEPAIVTNYEIAYDRSLSPAVDLRAALFYHETEKDRGAFGPVPDLFPPAVNAPVFLFGNRGDTATTGAEVTLNGNPEGPWNWSVNYTLQSVEDDLSPFGVNTVRDYEGATPSHLANARVGWTGERFRADVLVNYVSSTDVPMQPAFGAVSRVSVDDVISASFRGEYVINDHLSVALNAQNANFGDGEQTNANTLTESRFWLSLRAGF</sequence>
<dbReference type="GO" id="GO:0044718">
    <property type="term" value="P:siderophore transmembrane transport"/>
    <property type="evidence" value="ECO:0007669"/>
    <property type="project" value="TreeGrafter"/>
</dbReference>
<feature type="chain" id="PRO_5040730812" description="Iron complex outermembrane recepter protein" evidence="12">
    <location>
        <begin position="26"/>
        <end position="671"/>
    </location>
</feature>
<feature type="domain" description="TonB-dependent receptor-like beta-barrel" evidence="13">
    <location>
        <begin position="200"/>
        <end position="644"/>
    </location>
</feature>
<keyword evidence="3 10" id="KW-1134">Transmembrane beta strand</keyword>
<gene>
    <name evidence="15" type="ORF">GCM10017621_09850</name>
</gene>
<dbReference type="Pfam" id="PF00593">
    <property type="entry name" value="TonB_dep_Rec_b-barrel"/>
    <property type="match status" value="1"/>
</dbReference>
<dbReference type="InterPro" id="IPR012910">
    <property type="entry name" value="Plug_dom"/>
</dbReference>
<evidence type="ECO:0000256" key="10">
    <source>
        <dbReference type="PROSITE-ProRule" id="PRU01360"/>
    </source>
</evidence>
<evidence type="ECO:0000256" key="1">
    <source>
        <dbReference type="ARBA" id="ARBA00004571"/>
    </source>
</evidence>
<keyword evidence="7 10" id="KW-0472">Membrane</keyword>
<comment type="subcellular location">
    <subcellularLocation>
        <location evidence="1 10">Cell outer membrane</location>
        <topology evidence="1 10">Multi-pass membrane protein</topology>
    </subcellularLocation>
</comment>
<evidence type="ECO:0000256" key="11">
    <source>
        <dbReference type="RuleBase" id="RU003357"/>
    </source>
</evidence>
<evidence type="ECO:0000256" key="3">
    <source>
        <dbReference type="ARBA" id="ARBA00022452"/>
    </source>
</evidence>
<evidence type="ECO:0000256" key="9">
    <source>
        <dbReference type="ARBA" id="ARBA00023237"/>
    </source>
</evidence>
<evidence type="ECO:0000256" key="4">
    <source>
        <dbReference type="ARBA" id="ARBA00022692"/>
    </source>
</evidence>
<dbReference type="InterPro" id="IPR039426">
    <property type="entry name" value="TonB-dep_rcpt-like"/>
</dbReference>
<evidence type="ECO:0000256" key="8">
    <source>
        <dbReference type="ARBA" id="ARBA00023170"/>
    </source>
</evidence>
<dbReference type="InterPro" id="IPR037066">
    <property type="entry name" value="Plug_dom_sf"/>
</dbReference>
<evidence type="ECO:0000256" key="6">
    <source>
        <dbReference type="ARBA" id="ARBA00023077"/>
    </source>
</evidence>
<dbReference type="RefSeq" id="WP_271185858.1">
    <property type="nucleotide sequence ID" value="NZ_BSFE01000002.1"/>
</dbReference>
<evidence type="ECO:0000256" key="5">
    <source>
        <dbReference type="ARBA" id="ARBA00022729"/>
    </source>
</evidence>
<evidence type="ECO:0000256" key="2">
    <source>
        <dbReference type="ARBA" id="ARBA00022448"/>
    </source>
</evidence>
<accession>A0A9W6MMS7</accession>
<feature type="domain" description="TonB-dependent receptor plug" evidence="14">
    <location>
        <begin position="52"/>
        <end position="161"/>
    </location>
</feature>
<dbReference type="PANTHER" id="PTHR30069">
    <property type="entry name" value="TONB-DEPENDENT OUTER MEMBRANE RECEPTOR"/>
    <property type="match status" value="1"/>
</dbReference>
<reference evidence="15" key="1">
    <citation type="journal article" date="2014" name="Int. J. Syst. Evol. Microbiol.">
        <title>Complete genome sequence of Corynebacterium casei LMG S-19264T (=DSM 44701T), isolated from a smear-ripened cheese.</title>
        <authorList>
            <consortium name="US DOE Joint Genome Institute (JGI-PGF)"/>
            <person name="Walter F."/>
            <person name="Albersmeier A."/>
            <person name="Kalinowski J."/>
            <person name="Ruckert C."/>
        </authorList>
    </citation>
    <scope>NUCLEOTIDE SEQUENCE</scope>
    <source>
        <strain evidence="15">VKM B-1513</strain>
    </source>
</reference>
<protein>
    <recommendedName>
        <fullName evidence="17">Iron complex outermembrane recepter protein</fullName>
    </recommendedName>
</protein>
<dbReference type="Pfam" id="PF07715">
    <property type="entry name" value="Plug"/>
    <property type="match status" value="1"/>
</dbReference>
<reference evidence="15" key="2">
    <citation type="submission" date="2023-01" db="EMBL/GenBank/DDBJ databases">
        <authorList>
            <person name="Sun Q."/>
            <person name="Evtushenko L."/>
        </authorList>
    </citation>
    <scope>NUCLEOTIDE SEQUENCE</scope>
    <source>
        <strain evidence="15">VKM B-1513</strain>
    </source>
</reference>
<evidence type="ECO:0000313" key="16">
    <source>
        <dbReference type="Proteomes" id="UP001143486"/>
    </source>
</evidence>
<keyword evidence="8" id="KW-0675">Receptor</keyword>
<feature type="signal peptide" evidence="12">
    <location>
        <begin position="1"/>
        <end position="25"/>
    </location>
</feature>
<keyword evidence="9 10" id="KW-0998">Cell outer membrane</keyword>
<proteinExistence type="inferred from homology"/>
<comment type="caution">
    <text evidence="15">The sequence shown here is derived from an EMBL/GenBank/DDBJ whole genome shotgun (WGS) entry which is preliminary data.</text>
</comment>
<keyword evidence="2 10" id="KW-0813">Transport</keyword>
<dbReference type="SUPFAM" id="SSF56935">
    <property type="entry name" value="Porins"/>
    <property type="match status" value="1"/>
</dbReference>
<dbReference type="InterPro" id="IPR036942">
    <property type="entry name" value="Beta-barrel_TonB_sf"/>
</dbReference>
<dbReference type="Proteomes" id="UP001143486">
    <property type="component" value="Unassembled WGS sequence"/>
</dbReference>
<organism evidence="15 16">
    <name type="scientific">Maricaulis virginensis</name>
    <dbReference type="NCBI Taxonomy" id="144022"/>
    <lineage>
        <taxon>Bacteria</taxon>
        <taxon>Pseudomonadati</taxon>
        <taxon>Pseudomonadota</taxon>
        <taxon>Alphaproteobacteria</taxon>
        <taxon>Maricaulales</taxon>
        <taxon>Maricaulaceae</taxon>
        <taxon>Maricaulis</taxon>
    </lineage>
</organism>
<dbReference type="GO" id="GO:0009279">
    <property type="term" value="C:cell outer membrane"/>
    <property type="evidence" value="ECO:0007669"/>
    <property type="project" value="UniProtKB-SubCell"/>
</dbReference>
<keyword evidence="16" id="KW-1185">Reference proteome</keyword>
<dbReference type="Gene3D" id="2.40.170.20">
    <property type="entry name" value="TonB-dependent receptor, beta-barrel domain"/>
    <property type="match status" value="1"/>
</dbReference>
<evidence type="ECO:0008006" key="17">
    <source>
        <dbReference type="Google" id="ProtNLM"/>
    </source>
</evidence>
<dbReference type="GO" id="GO:0015344">
    <property type="term" value="F:siderophore uptake transmembrane transporter activity"/>
    <property type="evidence" value="ECO:0007669"/>
    <property type="project" value="TreeGrafter"/>
</dbReference>
<dbReference type="PROSITE" id="PS52016">
    <property type="entry name" value="TONB_DEPENDENT_REC_3"/>
    <property type="match status" value="1"/>
</dbReference>
<evidence type="ECO:0000256" key="12">
    <source>
        <dbReference type="SAM" id="SignalP"/>
    </source>
</evidence>